<dbReference type="SUPFAM" id="SSF158446">
    <property type="entry name" value="IVS-encoded protein-like"/>
    <property type="match status" value="1"/>
</dbReference>
<dbReference type="HOGENOM" id="CLU_144676_0_1_3"/>
<organism evidence="2">
    <name type="scientific">Trichodesmium erythraeum (strain IMS101)</name>
    <dbReference type="NCBI Taxonomy" id="203124"/>
    <lineage>
        <taxon>Bacteria</taxon>
        <taxon>Bacillati</taxon>
        <taxon>Cyanobacteriota</taxon>
        <taxon>Cyanophyceae</taxon>
        <taxon>Oscillatoriophycideae</taxon>
        <taxon>Oscillatoriales</taxon>
        <taxon>Microcoleaceae</taxon>
        <taxon>Trichodesmium</taxon>
    </lineage>
</organism>
<dbReference type="KEGG" id="ter:Tery_1730"/>
<dbReference type="STRING" id="203124.Tery_1730"/>
<dbReference type="InterPro" id="IPR036583">
    <property type="entry name" value="23S_rRNA_IVS_sf"/>
</dbReference>
<proteinExistence type="predicted"/>
<dbReference type="RefSeq" id="WP_011611367.1">
    <property type="nucleotide sequence ID" value="NC_008312.1"/>
</dbReference>
<dbReference type="EMBL" id="CP000393">
    <property type="protein sequence ID" value="ABG50992.1"/>
    <property type="molecule type" value="Genomic_DNA"/>
</dbReference>
<dbReference type="NCBIfam" id="NF033474">
    <property type="entry name" value="DivGenRetAVD"/>
    <property type="match status" value="1"/>
</dbReference>
<evidence type="ECO:0000313" key="2">
    <source>
        <dbReference type="EMBL" id="ABG50992.1"/>
    </source>
</evidence>
<evidence type="ECO:0000259" key="1">
    <source>
        <dbReference type="Pfam" id="PF22296"/>
    </source>
</evidence>
<dbReference type="CDD" id="cd16376">
    <property type="entry name" value="Avd_like"/>
    <property type="match status" value="1"/>
</dbReference>
<gene>
    <name evidence="2" type="ordered locus">Tery_1730</name>
</gene>
<protein>
    <recommendedName>
        <fullName evidence="1">bAvd-like domain-containing protein</fullName>
    </recommendedName>
</protein>
<sequence>MNELPIIQKTYDFIKWYVPVLNRLPRNYRLGLGTRIINHLYDLLENLIRARFSTSEKLEILQNLNIKLDVIRHQTRLLSDFELISSDRYKYINIQINGIGSDLGSWTKNLSEP</sequence>
<accession>Q114T2</accession>
<dbReference type="Gene3D" id="1.20.1440.60">
    <property type="entry name" value="23S rRNA-intervening sequence"/>
    <property type="match status" value="1"/>
</dbReference>
<feature type="domain" description="bAvd-like" evidence="1">
    <location>
        <begin position="6"/>
        <end position="109"/>
    </location>
</feature>
<dbReference type="OrthoDB" id="514908at2"/>
<dbReference type="eggNOG" id="ENOG5032RM0">
    <property type="taxonomic scope" value="Bacteria"/>
</dbReference>
<dbReference type="InterPro" id="IPR055360">
    <property type="entry name" value="bAvd"/>
</dbReference>
<dbReference type="Pfam" id="PF22296">
    <property type="entry name" value="bAvd"/>
    <property type="match status" value="1"/>
</dbReference>
<name>Q114T2_TRIEI</name>
<dbReference type="AlphaFoldDB" id="Q114T2"/>
<reference evidence="2" key="1">
    <citation type="submission" date="2006-06" db="EMBL/GenBank/DDBJ databases">
        <title>Complete sequence of Trichodesmium erythraeum IMS101.</title>
        <authorList>
            <consortium name="US DOE Joint Genome Institute"/>
            <person name="Copeland A."/>
            <person name="Lucas S."/>
            <person name="Lapidus A."/>
            <person name="Barry K."/>
            <person name="Detter J.C."/>
            <person name="Glavina del Rio T."/>
            <person name="Hammon N."/>
            <person name="Israni S."/>
            <person name="Dalin E."/>
            <person name="Tice H."/>
            <person name="Pitluck S."/>
            <person name="Kiss H."/>
            <person name="Munk A.C."/>
            <person name="Brettin T."/>
            <person name="Bruce D."/>
            <person name="Han C."/>
            <person name="Tapia R."/>
            <person name="Gilna P."/>
            <person name="Schmutz J."/>
            <person name="Larimer F."/>
            <person name="Land M."/>
            <person name="Hauser L."/>
            <person name="Kyrpides N."/>
            <person name="Kim E."/>
            <person name="Richardson P."/>
        </authorList>
    </citation>
    <scope>NUCLEOTIDE SEQUENCE [LARGE SCALE GENOMIC DNA]</scope>
    <source>
        <strain evidence="2">IMS101</strain>
    </source>
</reference>